<dbReference type="Proteomes" id="UP000193346">
    <property type="component" value="Unassembled WGS sequence"/>
</dbReference>
<dbReference type="EMBL" id="MTAC01000006">
    <property type="protein sequence ID" value="OSI36009.1"/>
    <property type="molecule type" value="Genomic_DNA"/>
</dbReference>
<comment type="caution">
    <text evidence="1">The sequence shown here is derived from an EMBL/GenBank/DDBJ whole genome shotgun (WGS) entry which is preliminary data.</text>
</comment>
<sequence>MNGGLSLHNFFLFRRPDVSGGSLSATQAKLPAIQPIVKLIGCIKQQSPDYIVNQRIFNTKQQAAVKMKWNDHKHTCGFTAAGRNLFRRPVLHNLKVP</sequence>
<gene>
    <name evidence="1" type="ORF">BV913_03725</name>
</gene>
<protein>
    <submittedName>
        <fullName evidence="1">Uncharacterized protein</fullName>
    </submittedName>
</protein>
<evidence type="ECO:0000313" key="2">
    <source>
        <dbReference type="Proteomes" id="UP000193346"/>
    </source>
</evidence>
<name>A0ABX3WPH7_9NEIS</name>
<proteinExistence type="predicted"/>
<reference evidence="1 2" key="1">
    <citation type="submission" date="2017-01" db="EMBL/GenBank/DDBJ databases">
        <authorList>
            <person name="Wolfgang W.J."/>
            <person name="Cole J."/>
            <person name="Wroblewski D."/>
            <person name="Mcginnis J."/>
            <person name="Musser K.A."/>
        </authorList>
    </citation>
    <scope>NUCLEOTIDE SEQUENCE [LARGE SCALE GENOMIC DNA]</scope>
    <source>
        <strain evidence="1 2">93087</strain>
    </source>
</reference>
<accession>A0ABX3WPH7</accession>
<organism evidence="1 2">
    <name type="scientific">Neisseria dumasiana</name>
    <dbReference type="NCBI Taxonomy" id="1931275"/>
    <lineage>
        <taxon>Bacteria</taxon>
        <taxon>Pseudomonadati</taxon>
        <taxon>Pseudomonadota</taxon>
        <taxon>Betaproteobacteria</taxon>
        <taxon>Neisseriales</taxon>
        <taxon>Neisseriaceae</taxon>
        <taxon>Neisseria</taxon>
    </lineage>
</organism>
<keyword evidence="2" id="KW-1185">Reference proteome</keyword>
<evidence type="ECO:0000313" key="1">
    <source>
        <dbReference type="EMBL" id="OSI36009.1"/>
    </source>
</evidence>